<comment type="similarity">
    <text evidence="2">Belongs to the tetraspanin (TM4SF) family.</text>
</comment>
<dbReference type="AlphaFoldDB" id="A0A8C2VSX9"/>
<evidence type="ECO:0000256" key="4">
    <source>
        <dbReference type="ARBA" id="ARBA00022989"/>
    </source>
</evidence>
<reference evidence="7" key="1">
    <citation type="submission" date="2025-08" db="UniProtKB">
        <authorList>
            <consortium name="Ensembl"/>
        </authorList>
    </citation>
    <scope>IDENTIFICATION</scope>
</reference>
<dbReference type="PANTHER" id="PTHR19282">
    <property type="entry name" value="TETRASPANIN"/>
    <property type="match status" value="1"/>
</dbReference>
<evidence type="ECO:0000256" key="6">
    <source>
        <dbReference type="SAM" id="Phobius"/>
    </source>
</evidence>
<dbReference type="PIRSF" id="PIRSF002419">
    <property type="entry name" value="Tetraspanin"/>
    <property type="match status" value="1"/>
</dbReference>
<protein>
    <recommendedName>
        <fullName evidence="9">Tetraspanin</fullName>
    </recommendedName>
</protein>
<feature type="transmembrane region" description="Helical" evidence="6">
    <location>
        <begin position="211"/>
        <end position="231"/>
    </location>
</feature>
<dbReference type="Proteomes" id="UP000694398">
    <property type="component" value="Unassembled WGS sequence"/>
</dbReference>
<keyword evidence="3 6" id="KW-0812">Transmembrane</keyword>
<evidence type="ECO:0008006" key="9">
    <source>
        <dbReference type="Google" id="ProtNLM"/>
    </source>
</evidence>
<evidence type="ECO:0000256" key="1">
    <source>
        <dbReference type="ARBA" id="ARBA00004141"/>
    </source>
</evidence>
<dbReference type="PANTHER" id="PTHR19282:SF198">
    <property type="entry name" value="TETRASPANIN-11"/>
    <property type="match status" value="1"/>
</dbReference>
<keyword evidence="5 6" id="KW-0472">Membrane</keyword>
<keyword evidence="8" id="KW-1185">Reference proteome</keyword>
<evidence type="ECO:0000256" key="3">
    <source>
        <dbReference type="ARBA" id="ARBA00022692"/>
    </source>
</evidence>
<dbReference type="GeneTree" id="ENSGT00940000161249"/>
<keyword evidence="4 6" id="KW-1133">Transmembrane helix</keyword>
<reference evidence="7" key="2">
    <citation type="submission" date="2025-09" db="UniProtKB">
        <authorList>
            <consortium name="Ensembl"/>
        </authorList>
    </citation>
    <scope>IDENTIFICATION</scope>
</reference>
<evidence type="ECO:0000313" key="8">
    <source>
        <dbReference type="Proteomes" id="UP000694398"/>
    </source>
</evidence>
<dbReference type="Pfam" id="PF00335">
    <property type="entry name" value="Tetraspanin"/>
    <property type="match status" value="1"/>
</dbReference>
<evidence type="ECO:0000256" key="5">
    <source>
        <dbReference type="ARBA" id="ARBA00023136"/>
    </source>
</evidence>
<evidence type="ECO:0000256" key="2">
    <source>
        <dbReference type="ARBA" id="ARBA00006840"/>
    </source>
</evidence>
<dbReference type="Ensembl" id="ENSCLAT00000019370.1">
    <property type="protein sequence ID" value="ENSCLAP00000019185.1"/>
    <property type="gene ID" value="ENSCLAG00000013150.1"/>
</dbReference>
<dbReference type="InterPro" id="IPR000301">
    <property type="entry name" value="Tetraspanin_animals"/>
</dbReference>
<feature type="transmembrane region" description="Helical" evidence="6">
    <location>
        <begin position="90"/>
        <end position="110"/>
    </location>
</feature>
<sequence length="240" mass="27004">MAHCKNDQDDWLVIYLKYLLFVFNFFWIRGAAVMVEGVWTLTEKSSYLSILGSSIFTASTYTLISEGTLIMVTGFLGCCTIVWEQRGCVSVYFCLLFAILLAELMAGVLYQKVSGRVMNLNHTLVENCGQPRAVEITTLVDQWIIKCCGSNSSVDSQHSTYIQFQETQGCWVPDSCCNRVKAHCSQWVYPLQYLQSGGCITKLEQLLADPLMLMGSVGIGVFCGMILTCCLHQRLWGHFY</sequence>
<proteinExistence type="inferred from homology"/>
<organism evidence="7 8">
    <name type="scientific">Chinchilla lanigera</name>
    <name type="common">Long-tailed chinchilla</name>
    <name type="synonym">Chinchilla villidera</name>
    <dbReference type="NCBI Taxonomy" id="34839"/>
    <lineage>
        <taxon>Eukaryota</taxon>
        <taxon>Metazoa</taxon>
        <taxon>Chordata</taxon>
        <taxon>Craniata</taxon>
        <taxon>Vertebrata</taxon>
        <taxon>Euteleostomi</taxon>
        <taxon>Mammalia</taxon>
        <taxon>Eutheria</taxon>
        <taxon>Euarchontoglires</taxon>
        <taxon>Glires</taxon>
        <taxon>Rodentia</taxon>
        <taxon>Hystricomorpha</taxon>
        <taxon>Chinchillidae</taxon>
        <taxon>Chinchilla</taxon>
    </lineage>
</organism>
<evidence type="ECO:0000313" key="7">
    <source>
        <dbReference type="Ensembl" id="ENSCLAP00000019185.1"/>
    </source>
</evidence>
<name>A0A8C2VSX9_CHILA</name>
<accession>A0A8C2VSX9</accession>
<dbReference type="PRINTS" id="PR00259">
    <property type="entry name" value="TMFOUR"/>
</dbReference>
<dbReference type="InterPro" id="IPR018499">
    <property type="entry name" value="Tetraspanin/Peripherin"/>
</dbReference>
<dbReference type="GO" id="GO:0005886">
    <property type="term" value="C:plasma membrane"/>
    <property type="evidence" value="ECO:0007669"/>
    <property type="project" value="TreeGrafter"/>
</dbReference>
<feature type="transmembrane region" description="Helical" evidence="6">
    <location>
        <begin position="12"/>
        <end position="35"/>
    </location>
</feature>
<comment type="subcellular location">
    <subcellularLocation>
        <location evidence="1">Membrane</location>
        <topology evidence="1">Multi-pass membrane protein</topology>
    </subcellularLocation>
</comment>
<feature type="transmembrane region" description="Helical" evidence="6">
    <location>
        <begin position="55"/>
        <end position="83"/>
    </location>
</feature>